<dbReference type="KEGG" id="vni:VIBNI_B0926"/>
<dbReference type="Proteomes" id="UP000016895">
    <property type="component" value="Chromosome 2"/>
</dbReference>
<accession>U4KCR5</accession>
<organism evidence="5 6">
    <name type="scientific">Vibrio nigripulchritudo</name>
    <dbReference type="NCBI Taxonomy" id="28173"/>
    <lineage>
        <taxon>Bacteria</taxon>
        <taxon>Pseudomonadati</taxon>
        <taxon>Pseudomonadota</taxon>
        <taxon>Gammaproteobacteria</taxon>
        <taxon>Vibrionales</taxon>
        <taxon>Vibrionaceae</taxon>
        <taxon>Vibrio</taxon>
    </lineage>
</organism>
<evidence type="ECO:0000256" key="3">
    <source>
        <dbReference type="ARBA" id="ARBA00023136"/>
    </source>
</evidence>
<dbReference type="GO" id="GO:0022857">
    <property type="term" value="F:transmembrane transporter activity"/>
    <property type="evidence" value="ECO:0007669"/>
    <property type="project" value="InterPro"/>
</dbReference>
<dbReference type="AlphaFoldDB" id="U4KCR5"/>
<dbReference type="PANTHER" id="PTHR23518">
    <property type="entry name" value="C-METHYLTRANSFERASE"/>
    <property type="match status" value="1"/>
</dbReference>
<feature type="transmembrane region" description="Helical" evidence="4">
    <location>
        <begin position="275"/>
        <end position="294"/>
    </location>
</feature>
<keyword evidence="1 4" id="KW-0812">Transmembrane</keyword>
<dbReference type="Gene3D" id="1.20.1250.20">
    <property type="entry name" value="MFS general substrate transporter like domains"/>
    <property type="match status" value="1"/>
</dbReference>
<feature type="transmembrane region" description="Helical" evidence="4">
    <location>
        <begin position="330"/>
        <end position="355"/>
    </location>
</feature>
<protein>
    <submittedName>
        <fullName evidence="5">Putative Permease of the major facilitator superfamily</fullName>
    </submittedName>
</protein>
<keyword evidence="6" id="KW-1185">Reference proteome</keyword>
<dbReference type="OrthoDB" id="9803985at2"/>
<dbReference type="InterPro" id="IPR011701">
    <property type="entry name" value="MFS"/>
</dbReference>
<proteinExistence type="predicted"/>
<dbReference type="RefSeq" id="WP_022561279.1">
    <property type="nucleotide sequence ID" value="NC_022543.1"/>
</dbReference>
<evidence type="ECO:0000313" key="6">
    <source>
        <dbReference type="Proteomes" id="UP000016895"/>
    </source>
</evidence>
<dbReference type="PANTHER" id="PTHR23518:SF2">
    <property type="entry name" value="MAJOR FACILITATOR SUPERFAMILY TRANSPORTER"/>
    <property type="match status" value="1"/>
</dbReference>
<keyword evidence="2 4" id="KW-1133">Transmembrane helix</keyword>
<keyword evidence="3 4" id="KW-0472">Membrane</keyword>
<dbReference type="PATRIC" id="fig|1260221.3.peg.4557"/>
<dbReference type="eggNOG" id="COG2223">
    <property type="taxonomic scope" value="Bacteria"/>
</dbReference>
<dbReference type="CDD" id="cd17370">
    <property type="entry name" value="MFS_MJ1317_like"/>
    <property type="match status" value="1"/>
</dbReference>
<dbReference type="SUPFAM" id="SSF103473">
    <property type="entry name" value="MFS general substrate transporter"/>
    <property type="match status" value="1"/>
</dbReference>
<gene>
    <name evidence="5" type="ORF">VIBNI_B0926</name>
</gene>
<dbReference type="STRING" id="28173.VIBNI_B0926"/>
<sequence>MDTQRQGSTKNVFYLGLVSFFTDAASAMVNPVLPLFLVIVLSTDMQQVGIVLAVTTVVSYLLRFVSGSLSDKFDRNKPMLILGYSISALAKPLFSTVGAWQEVAALKSVERFGKALRAAPKDKLIGLSSKKGKEGKGFGLHKAMDVAGEFSGLAVLLLVMVYFGTSEETFRTLFLFTIILGLLAVLVLAFWVRDIKGGVSKKKSTVIKLEPSLRTPVFTFCFMAMCSFGEAFFLLLGNEQGMSLPTLLTILVVIRASQFGLSFLIININDRLKPVQMLSLGYALGLASMTILYLSPQYLFILAFAVSGIHDLIIINAIRTHISKFASNKGAAFGMFYLLYAIFSAVGLALIGWLWGSHGSQFAILACLLGSAFVFIVHLLSTKPLSLKTTT</sequence>
<dbReference type="InterPro" id="IPR036259">
    <property type="entry name" value="MFS_trans_sf"/>
</dbReference>
<feature type="transmembrane region" description="Helical" evidence="4">
    <location>
        <begin position="170"/>
        <end position="192"/>
    </location>
</feature>
<dbReference type="Pfam" id="PF07690">
    <property type="entry name" value="MFS_1"/>
    <property type="match status" value="1"/>
</dbReference>
<evidence type="ECO:0000256" key="2">
    <source>
        <dbReference type="ARBA" id="ARBA00022989"/>
    </source>
</evidence>
<feature type="transmembrane region" description="Helical" evidence="4">
    <location>
        <begin position="361"/>
        <end position="380"/>
    </location>
</feature>
<feature type="transmembrane region" description="Helical" evidence="4">
    <location>
        <begin position="300"/>
        <end position="318"/>
    </location>
</feature>
<evidence type="ECO:0000256" key="1">
    <source>
        <dbReference type="ARBA" id="ARBA00022692"/>
    </source>
</evidence>
<feature type="transmembrane region" description="Helical" evidence="4">
    <location>
        <begin position="247"/>
        <end position="268"/>
    </location>
</feature>
<reference evidence="5 6" key="1">
    <citation type="journal article" date="2013" name="ISME J.">
        <title>Comparative genomics of pathogenic lineages of Vibrio nigripulchritudo identifies virulence-associated traits.</title>
        <authorList>
            <person name="Goudenege D."/>
            <person name="Labreuche Y."/>
            <person name="Krin E."/>
            <person name="Ansquer D."/>
            <person name="Mangenot S."/>
            <person name="Calteau A."/>
            <person name="Medigue C."/>
            <person name="Mazel D."/>
            <person name="Polz M.F."/>
            <person name="Le Roux F."/>
        </authorList>
    </citation>
    <scope>NUCLEOTIDE SEQUENCE [LARGE SCALE GENOMIC DNA]</scope>
    <source>
        <strain evidence="6">SnF1</strain>
    </source>
</reference>
<name>U4KCR5_9VIBR</name>
<dbReference type="EMBL" id="FO203527">
    <property type="protein sequence ID" value="CCO60708.1"/>
    <property type="molecule type" value="Genomic_DNA"/>
</dbReference>
<evidence type="ECO:0000313" key="5">
    <source>
        <dbReference type="EMBL" id="CCO60708.1"/>
    </source>
</evidence>
<feature type="transmembrane region" description="Helical" evidence="4">
    <location>
        <begin position="12"/>
        <end position="41"/>
    </location>
</feature>
<feature type="transmembrane region" description="Helical" evidence="4">
    <location>
        <begin position="146"/>
        <end position="164"/>
    </location>
</feature>
<evidence type="ECO:0000256" key="4">
    <source>
        <dbReference type="SAM" id="Phobius"/>
    </source>
</evidence>
<feature type="transmembrane region" description="Helical" evidence="4">
    <location>
        <begin position="47"/>
        <end position="65"/>
    </location>
</feature>
<feature type="transmembrane region" description="Helical" evidence="4">
    <location>
        <begin position="213"/>
        <end position="235"/>
    </location>
</feature>